<dbReference type="Pfam" id="PF06182">
    <property type="entry name" value="ABC2_membrane_6"/>
    <property type="match status" value="1"/>
</dbReference>
<dbReference type="InterPro" id="IPR010390">
    <property type="entry name" value="ABC-2_transporter-like"/>
</dbReference>
<feature type="transmembrane region" description="Helical" evidence="1">
    <location>
        <begin position="227"/>
        <end position="249"/>
    </location>
</feature>
<proteinExistence type="predicted"/>
<evidence type="ECO:0000313" key="3">
    <source>
        <dbReference type="Proteomes" id="UP001299970"/>
    </source>
</evidence>
<feature type="transmembrane region" description="Helical" evidence="1">
    <location>
        <begin position="24"/>
        <end position="44"/>
    </location>
</feature>
<feature type="transmembrane region" description="Helical" evidence="1">
    <location>
        <begin position="116"/>
        <end position="135"/>
    </location>
</feature>
<dbReference type="EMBL" id="JAKXMK010000023">
    <property type="protein sequence ID" value="MCH6169138.1"/>
    <property type="molecule type" value="Genomic_DNA"/>
</dbReference>
<dbReference type="PANTHER" id="PTHR36832:SF2">
    <property type="entry name" value="INTEGRAL MEMBRANE PROTEIN"/>
    <property type="match status" value="1"/>
</dbReference>
<keyword evidence="1" id="KW-1133">Transmembrane helix</keyword>
<evidence type="ECO:0000313" key="2">
    <source>
        <dbReference type="EMBL" id="MCH6169138.1"/>
    </source>
</evidence>
<comment type="caution">
    <text evidence="2">The sequence shown here is derived from an EMBL/GenBank/DDBJ whole genome shotgun (WGS) entry which is preliminary data.</text>
</comment>
<dbReference type="PANTHER" id="PTHR36832">
    <property type="entry name" value="SLR1174 PROTEIN-RELATED"/>
    <property type="match status" value="1"/>
</dbReference>
<protein>
    <submittedName>
        <fullName evidence="2">ABC-2 family transporter protein</fullName>
    </submittedName>
</protein>
<keyword evidence="1" id="KW-0812">Transmembrane</keyword>
<organism evidence="2 3">
    <name type="scientific">Pseudonocardia alaniniphila</name>
    <dbReference type="NCBI Taxonomy" id="75291"/>
    <lineage>
        <taxon>Bacteria</taxon>
        <taxon>Bacillati</taxon>
        <taxon>Actinomycetota</taxon>
        <taxon>Actinomycetes</taxon>
        <taxon>Pseudonocardiales</taxon>
        <taxon>Pseudonocardiaceae</taxon>
        <taxon>Pseudonocardia</taxon>
    </lineage>
</organism>
<dbReference type="RefSeq" id="WP_241039770.1">
    <property type="nucleotide sequence ID" value="NZ_BAAAJF010000040.1"/>
</dbReference>
<sequence>MLAPYPQLVAAGYRRYASYRQATFAGLATNTVFGLLRAAVLVAVLDQRGTVAGYDVPTAITYVWLGQGLISVVMLWGDQELARRVRTGDVVVDLGRPWDLQAALLSTDLGRACHAVVLRLVPPAAFGAVFFPFRWPERPDTWLWFSVSVLLAVVVSFGIRFLLNASAFWLLDVRGVIAVWGVAGGVLSGLVMPLAWFPEWARTVLWLTPFPSLFQSPIDVFTERGNALGVVAVQLGWAALLLVVGRAVLARGTRRLVVQGG</sequence>
<name>A0ABS9TL65_9PSEU</name>
<feature type="transmembrane region" description="Helical" evidence="1">
    <location>
        <begin position="175"/>
        <end position="197"/>
    </location>
</feature>
<gene>
    <name evidence="2" type="ORF">MMF94_25870</name>
</gene>
<accession>A0ABS9TL65</accession>
<keyword evidence="3" id="KW-1185">Reference proteome</keyword>
<feature type="transmembrane region" description="Helical" evidence="1">
    <location>
        <begin position="56"/>
        <end position="76"/>
    </location>
</feature>
<keyword evidence="1" id="KW-0472">Membrane</keyword>
<feature type="transmembrane region" description="Helical" evidence="1">
    <location>
        <begin position="141"/>
        <end position="163"/>
    </location>
</feature>
<reference evidence="2 3" key="1">
    <citation type="submission" date="2022-03" db="EMBL/GenBank/DDBJ databases">
        <title>Pseudonocardia alaer sp. nov., a novel actinomycete isolated from reed forest soil.</title>
        <authorList>
            <person name="Wang L."/>
        </authorList>
    </citation>
    <scope>NUCLEOTIDE SEQUENCE [LARGE SCALE GENOMIC DNA]</scope>
    <source>
        <strain evidence="2 3">Y-16303</strain>
    </source>
</reference>
<dbReference type="Proteomes" id="UP001299970">
    <property type="component" value="Unassembled WGS sequence"/>
</dbReference>
<evidence type="ECO:0000256" key="1">
    <source>
        <dbReference type="SAM" id="Phobius"/>
    </source>
</evidence>